<dbReference type="RefSeq" id="WP_189004264.1">
    <property type="nucleotide sequence ID" value="NZ_BMOD01000014.1"/>
</dbReference>
<evidence type="ECO:0000313" key="2">
    <source>
        <dbReference type="EMBL" id="GGJ43832.1"/>
    </source>
</evidence>
<comment type="caution">
    <text evidence="2">The sequence shown here is derived from an EMBL/GenBank/DDBJ whole genome shotgun (WGS) entry which is preliminary data.</text>
</comment>
<dbReference type="EMBL" id="BMOD01000014">
    <property type="protein sequence ID" value="GGJ43832.1"/>
    <property type="molecule type" value="Genomic_DNA"/>
</dbReference>
<organism evidence="2 3">
    <name type="scientific">Deinococcus roseus</name>
    <dbReference type="NCBI Taxonomy" id="392414"/>
    <lineage>
        <taxon>Bacteria</taxon>
        <taxon>Thermotogati</taxon>
        <taxon>Deinococcota</taxon>
        <taxon>Deinococci</taxon>
        <taxon>Deinococcales</taxon>
        <taxon>Deinococcaceae</taxon>
        <taxon>Deinococcus</taxon>
    </lineage>
</organism>
<dbReference type="Proteomes" id="UP000632222">
    <property type="component" value="Unassembled WGS sequence"/>
</dbReference>
<evidence type="ECO:0000313" key="3">
    <source>
        <dbReference type="Proteomes" id="UP000632222"/>
    </source>
</evidence>
<name>A0ABQ2D2W5_9DEIO</name>
<protein>
    <submittedName>
        <fullName evidence="2">Uncharacterized protein</fullName>
    </submittedName>
</protein>
<accession>A0ABQ2D2W5</accession>
<keyword evidence="3" id="KW-1185">Reference proteome</keyword>
<sequence>MKNAMFSCILIATLTLSAPAHAVGLFGLAPEKLTERFGPAKRQFFEGIKTHVASVYCIKGTYTPLIWSQEDQLYVSDDQPAQLGGNTNGYCPDSAGESLFVKFEKGIAVAFAYGAPHGNTYDRGWMHHLDQLISENNALDDTTTQTFQVGTTTLKMAVYPKGAKSRVFFGTGDLAALVGVLWYGPNGQPKADEDELLVRLVMNSARTVQ</sequence>
<reference evidence="3" key="1">
    <citation type="journal article" date="2019" name="Int. J. Syst. Evol. Microbiol.">
        <title>The Global Catalogue of Microorganisms (GCM) 10K type strain sequencing project: providing services to taxonomists for standard genome sequencing and annotation.</title>
        <authorList>
            <consortium name="The Broad Institute Genomics Platform"/>
            <consortium name="The Broad Institute Genome Sequencing Center for Infectious Disease"/>
            <person name="Wu L."/>
            <person name="Ma J."/>
        </authorList>
    </citation>
    <scope>NUCLEOTIDE SEQUENCE [LARGE SCALE GENOMIC DNA]</scope>
    <source>
        <strain evidence="3">JCM 14370</strain>
    </source>
</reference>
<keyword evidence="1" id="KW-0732">Signal</keyword>
<feature type="signal peptide" evidence="1">
    <location>
        <begin position="1"/>
        <end position="22"/>
    </location>
</feature>
<gene>
    <name evidence="2" type="ORF">GCM10008938_32650</name>
</gene>
<feature type="chain" id="PRO_5045869307" evidence="1">
    <location>
        <begin position="23"/>
        <end position="209"/>
    </location>
</feature>
<proteinExistence type="predicted"/>
<evidence type="ECO:0000256" key="1">
    <source>
        <dbReference type="SAM" id="SignalP"/>
    </source>
</evidence>